<dbReference type="Proteomes" id="UP000054248">
    <property type="component" value="Unassembled WGS sequence"/>
</dbReference>
<dbReference type="AlphaFoldDB" id="A0A0C3L215"/>
<keyword evidence="3" id="KW-1185">Reference proteome</keyword>
<sequence>MILPGTVGFTKVYPPFLGGAGSEQSFWHTAATRMEARRIAAKNVLYAVRYYEPGQEDVPTPAAISSNLGIAGETQGEPEGNQGEPEPGPYPSSSST</sequence>
<feature type="compositionally biased region" description="Low complexity" evidence="1">
    <location>
        <begin position="72"/>
        <end position="96"/>
    </location>
</feature>
<feature type="region of interest" description="Disordered" evidence="1">
    <location>
        <begin position="56"/>
        <end position="96"/>
    </location>
</feature>
<dbReference type="HOGENOM" id="CLU_2361291_0_0_1"/>
<organism evidence="2 3">
    <name type="scientific">Tulasnella calospora MUT 4182</name>
    <dbReference type="NCBI Taxonomy" id="1051891"/>
    <lineage>
        <taxon>Eukaryota</taxon>
        <taxon>Fungi</taxon>
        <taxon>Dikarya</taxon>
        <taxon>Basidiomycota</taxon>
        <taxon>Agaricomycotina</taxon>
        <taxon>Agaricomycetes</taxon>
        <taxon>Cantharellales</taxon>
        <taxon>Tulasnellaceae</taxon>
        <taxon>Tulasnella</taxon>
    </lineage>
</organism>
<gene>
    <name evidence="2" type="ORF">M407DRAFT_22962</name>
</gene>
<reference evidence="3" key="2">
    <citation type="submission" date="2015-01" db="EMBL/GenBank/DDBJ databases">
        <title>Evolutionary Origins and Diversification of the Mycorrhizal Mutualists.</title>
        <authorList>
            <consortium name="DOE Joint Genome Institute"/>
            <consortium name="Mycorrhizal Genomics Consortium"/>
            <person name="Kohler A."/>
            <person name="Kuo A."/>
            <person name="Nagy L.G."/>
            <person name="Floudas D."/>
            <person name="Copeland A."/>
            <person name="Barry K.W."/>
            <person name="Cichocki N."/>
            <person name="Veneault-Fourrey C."/>
            <person name="LaButti K."/>
            <person name="Lindquist E.A."/>
            <person name="Lipzen A."/>
            <person name="Lundell T."/>
            <person name="Morin E."/>
            <person name="Murat C."/>
            <person name="Riley R."/>
            <person name="Ohm R."/>
            <person name="Sun H."/>
            <person name="Tunlid A."/>
            <person name="Henrissat B."/>
            <person name="Grigoriev I.V."/>
            <person name="Hibbett D.S."/>
            <person name="Martin F."/>
        </authorList>
    </citation>
    <scope>NUCLEOTIDE SEQUENCE [LARGE SCALE GENOMIC DNA]</scope>
    <source>
        <strain evidence="3">MUT 4182</strain>
    </source>
</reference>
<protein>
    <submittedName>
        <fullName evidence="2">Uncharacterized protein</fullName>
    </submittedName>
</protein>
<evidence type="ECO:0000256" key="1">
    <source>
        <dbReference type="SAM" id="MobiDB-lite"/>
    </source>
</evidence>
<accession>A0A0C3L215</accession>
<name>A0A0C3L215_9AGAM</name>
<evidence type="ECO:0000313" key="3">
    <source>
        <dbReference type="Proteomes" id="UP000054248"/>
    </source>
</evidence>
<dbReference type="OrthoDB" id="10467824at2759"/>
<evidence type="ECO:0000313" key="2">
    <source>
        <dbReference type="EMBL" id="KIO27788.1"/>
    </source>
</evidence>
<reference evidence="2 3" key="1">
    <citation type="submission" date="2014-04" db="EMBL/GenBank/DDBJ databases">
        <authorList>
            <consortium name="DOE Joint Genome Institute"/>
            <person name="Kuo A."/>
            <person name="Girlanda M."/>
            <person name="Perotto S."/>
            <person name="Kohler A."/>
            <person name="Nagy L.G."/>
            <person name="Floudas D."/>
            <person name="Copeland A."/>
            <person name="Barry K.W."/>
            <person name="Cichocki N."/>
            <person name="Veneault-Fourrey C."/>
            <person name="LaButti K."/>
            <person name="Lindquist E.A."/>
            <person name="Lipzen A."/>
            <person name="Lundell T."/>
            <person name="Morin E."/>
            <person name="Murat C."/>
            <person name="Sun H."/>
            <person name="Tunlid A."/>
            <person name="Henrissat B."/>
            <person name="Grigoriev I.V."/>
            <person name="Hibbett D.S."/>
            <person name="Martin F."/>
            <person name="Nordberg H.P."/>
            <person name="Cantor M.N."/>
            <person name="Hua S.X."/>
        </authorList>
    </citation>
    <scope>NUCLEOTIDE SEQUENCE [LARGE SCALE GENOMIC DNA]</scope>
    <source>
        <strain evidence="2 3">MUT 4182</strain>
    </source>
</reference>
<proteinExistence type="predicted"/>
<dbReference type="EMBL" id="KN823003">
    <property type="protein sequence ID" value="KIO27788.1"/>
    <property type="molecule type" value="Genomic_DNA"/>
</dbReference>